<dbReference type="Proteomes" id="UP000499080">
    <property type="component" value="Unassembled WGS sequence"/>
</dbReference>
<dbReference type="OrthoDB" id="6433000at2759"/>
<reference evidence="3 4" key="1">
    <citation type="journal article" date="2019" name="Sci. Rep.">
        <title>Orb-weaving spider Araneus ventricosus genome elucidates the spidroin gene catalogue.</title>
        <authorList>
            <person name="Kono N."/>
            <person name="Nakamura H."/>
            <person name="Ohtoshi R."/>
            <person name="Moran D.A.P."/>
            <person name="Shinohara A."/>
            <person name="Yoshida Y."/>
            <person name="Fujiwara M."/>
            <person name="Mori M."/>
            <person name="Tomita M."/>
            <person name="Arakawa K."/>
        </authorList>
    </citation>
    <scope>NUCLEOTIDE SEQUENCE [LARGE SCALE GENOMIC DNA]</scope>
</reference>
<keyword evidence="1" id="KW-0378">Hydrolase</keyword>
<comment type="cofactor">
    <cofactor evidence="1">
        <name>Mg(2+)</name>
        <dbReference type="ChEBI" id="CHEBI:18420"/>
    </cofactor>
</comment>
<comment type="caution">
    <text evidence="3">The sequence shown here is derived from an EMBL/GenBank/DDBJ whole genome shotgun (WGS) entry which is preliminary data.</text>
</comment>
<keyword evidence="1" id="KW-0547">Nucleotide-binding</keyword>
<evidence type="ECO:0000256" key="1">
    <source>
        <dbReference type="RuleBase" id="RU363044"/>
    </source>
</evidence>
<evidence type="ECO:0000313" key="3">
    <source>
        <dbReference type="EMBL" id="GBL76141.1"/>
    </source>
</evidence>
<feature type="domain" description="DNA helicase Pif1-like DEAD-box helicase" evidence="2">
    <location>
        <begin position="3"/>
        <end position="82"/>
    </location>
</feature>
<dbReference type="SUPFAM" id="SSF52540">
    <property type="entry name" value="P-loop containing nucleoside triphosphate hydrolases"/>
    <property type="match status" value="1"/>
</dbReference>
<dbReference type="GO" id="GO:0043139">
    <property type="term" value="F:5'-3' DNA helicase activity"/>
    <property type="evidence" value="ECO:0007669"/>
    <property type="project" value="UniProtKB-EC"/>
</dbReference>
<dbReference type="EC" id="5.6.2.3" evidence="1"/>
<keyword evidence="1" id="KW-0234">DNA repair</keyword>
<accession>A0A4Y2A8F1</accession>
<proteinExistence type="inferred from homology"/>
<name>A0A4Y2A8F1_ARAVE</name>
<keyword evidence="4" id="KW-1185">Reference proteome</keyword>
<dbReference type="GO" id="GO:0006310">
    <property type="term" value="P:DNA recombination"/>
    <property type="evidence" value="ECO:0007669"/>
    <property type="project" value="UniProtKB-KW"/>
</dbReference>
<dbReference type="Gene3D" id="3.40.50.300">
    <property type="entry name" value="P-loop containing nucleotide triphosphate hydrolases"/>
    <property type="match status" value="1"/>
</dbReference>
<evidence type="ECO:0000259" key="2">
    <source>
        <dbReference type="Pfam" id="PF05970"/>
    </source>
</evidence>
<keyword evidence="1" id="KW-0233">DNA recombination</keyword>
<dbReference type="GO" id="GO:0016887">
    <property type="term" value="F:ATP hydrolysis activity"/>
    <property type="evidence" value="ECO:0007669"/>
    <property type="project" value="RHEA"/>
</dbReference>
<dbReference type="GO" id="GO:0000723">
    <property type="term" value="P:telomere maintenance"/>
    <property type="evidence" value="ECO:0007669"/>
    <property type="project" value="InterPro"/>
</dbReference>
<dbReference type="PANTHER" id="PTHR10492">
    <property type="match status" value="1"/>
</dbReference>
<comment type="catalytic activity">
    <reaction evidence="1">
        <text>ATP + H2O = ADP + phosphate + H(+)</text>
        <dbReference type="Rhea" id="RHEA:13065"/>
        <dbReference type="ChEBI" id="CHEBI:15377"/>
        <dbReference type="ChEBI" id="CHEBI:15378"/>
        <dbReference type="ChEBI" id="CHEBI:30616"/>
        <dbReference type="ChEBI" id="CHEBI:43474"/>
        <dbReference type="ChEBI" id="CHEBI:456216"/>
        <dbReference type="EC" id="5.6.2.3"/>
    </reaction>
</comment>
<keyword evidence="1" id="KW-0227">DNA damage</keyword>
<organism evidence="3 4">
    <name type="scientific">Araneus ventricosus</name>
    <name type="common">Orbweaver spider</name>
    <name type="synonym">Epeira ventricosa</name>
    <dbReference type="NCBI Taxonomy" id="182803"/>
    <lineage>
        <taxon>Eukaryota</taxon>
        <taxon>Metazoa</taxon>
        <taxon>Ecdysozoa</taxon>
        <taxon>Arthropoda</taxon>
        <taxon>Chelicerata</taxon>
        <taxon>Arachnida</taxon>
        <taxon>Araneae</taxon>
        <taxon>Araneomorphae</taxon>
        <taxon>Entelegynae</taxon>
        <taxon>Araneoidea</taxon>
        <taxon>Araneidae</taxon>
        <taxon>Araneus</taxon>
    </lineage>
</organism>
<keyword evidence="1" id="KW-0067">ATP-binding</keyword>
<dbReference type="GO" id="GO:0006281">
    <property type="term" value="P:DNA repair"/>
    <property type="evidence" value="ECO:0007669"/>
    <property type="project" value="UniProtKB-KW"/>
</dbReference>
<evidence type="ECO:0000313" key="4">
    <source>
        <dbReference type="Proteomes" id="UP000499080"/>
    </source>
</evidence>
<dbReference type="EMBL" id="BGPR01000009">
    <property type="protein sequence ID" value="GBL76141.1"/>
    <property type="molecule type" value="Genomic_DNA"/>
</dbReference>
<dbReference type="GO" id="GO:0005524">
    <property type="term" value="F:ATP binding"/>
    <property type="evidence" value="ECO:0007669"/>
    <property type="project" value="UniProtKB-KW"/>
</dbReference>
<gene>
    <name evidence="3" type="ORF">AVEN_234427_1</name>
</gene>
<dbReference type="AlphaFoldDB" id="A0A4Y2A8F1"/>
<dbReference type="Pfam" id="PF05970">
    <property type="entry name" value="PIF1"/>
    <property type="match status" value="1"/>
</dbReference>
<dbReference type="InterPro" id="IPR027417">
    <property type="entry name" value="P-loop_NTPase"/>
</dbReference>
<dbReference type="InterPro" id="IPR010285">
    <property type="entry name" value="DNA_helicase_pif1-like_DEAD"/>
</dbReference>
<keyword evidence="1" id="KW-0347">Helicase</keyword>
<dbReference type="PANTHER" id="PTHR10492:SF57">
    <property type="entry name" value="ATP-DEPENDENT DNA HELICASE"/>
    <property type="match status" value="1"/>
</dbReference>
<protein>
    <recommendedName>
        <fullName evidence="1">ATP-dependent DNA helicase</fullName>
        <ecNumber evidence="1">5.6.2.3</ecNumber>
    </recommendedName>
</protein>
<comment type="similarity">
    <text evidence="1">Belongs to the helicase family.</text>
</comment>
<sequence>MLAVSAGQGGFFFLDAPGGTGKTFLISLLLAEIRSKNGIALAVASSGIAATLLDGGRTTHSAFKLPLNIQNNPDAVCKIKKTIVYGHSAETM</sequence>